<feature type="transmembrane region" description="Helical" evidence="2">
    <location>
        <begin position="142"/>
        <end position="160"/>
    </location>
</feature>
<reference evidence="3 4" key="1">
    <citation type="submission" date="2019-02" db="EMBL/GenBank/DDBJ databases">
        <title>Deep-cultivation of Planctomycetes and their phenomic and genomic characterization uncovers novel biology.</title>
        <authorList>
            <person name="Wiegand S."/>
            <person name="Jogler M."/>
            <person name="Boedeker C."/>
            <person name="Pinto D."/>
            <person name="Vollmers J."/>
            <person name="Rivas-Marin E."/>
            <person name="Kohn T."/>
            <person name="Peeters S.H."/>
            <person name="Heuer A."/>
            <person name="Rast P."/>
            <person name="Oberbeckmann S."/>
            <person name="Bunk B."/>
            <person name="Jeske O."/>
            <person name="Meyerdierks A."/>
            <person name="Storesund J.E."/>
            <person name="Kallscheuer N."/>
            <person name="Luecker S."/>
            <person name="Lage O.M."/>
            <person name="Pohl T."/>
            <person name="Merkel B.J."/>
            <person name="Hornburger P."/>
            <person name="Mueller R.-W."/>
            <person name="Bruemmer F."/>
            <person name="Labrenz M."/>
            <person name="Spormann A.M."/>
            <person name="Op den Camp H."/>
            <person name="Overmann J."/>
            <person name="Amann R."/>
            <person name="Jetten M.S.M."/>
            <person name="Mascher T."/>
            <person name="Medema M.H."/>
            <person name="Devos D.P."/>
            <person name="Kaster A.-K."/>
            <person name="Ovreas L."/>
            <person name="Rohde M."/>
            <person name="Galperin M.Y."/>
            <person name="Jogler C."/>
        </authorList>
    </citation>
    <scope>NUCLEOTIDE SEQUENCE [LARGE SCALE GENOMIC DNA]</scope>
    <source>
        <strain evidence="3 4">Mal4</strain>
    </source>
</reference>
<dbReference type="InterPro" id="IPR007404">
    <property type="entry name" value="YdjM-like"/>
</dbReference>
<keyword evidence="2" id="KW-0472">Membrane</keyword>
<organism evidence="3 4">
    <name type="scientific">Maioricimonas rarisocia</name>
    <dbReference type="NCBI Taxonomy" id="2528026"/>
    <lineage>
        <taxon>Bacteria</taxon>
        <taxon>Pseudomonadati</taxon>
        <taxon>Planctomycetota</taxon>
        <taxon>Planctomycetia</taxon>
        <taxon>Planctomycetales</taxon>
        <taxon>Planctomycetaceae</taxon>
        <taxon>Maioricimonas</taxon>
    </lineage>
</organism>
<proteinExistence type="predicted"/>
<dbReference type="Pfam" id="PF04307">
    <property type="entry name" value="YdjM"/>
    <property type="match status" value="1"/>
</dbReference>
<feature type="transmembrane region" description="Helical" evidence="2">
    <location>
        <begin position="60"/>
        <end position="78"/>
    </location>
</feature>
<evidence type="ECO:0000256" key="2">
    <source>
        <dbReference type="SAM" id="Phobius"/>
    </source>
</evidence>
<dbReference type="KEGG" id="mri:Mal4_02210"/>
<evidence type="ECO:0000313" key="3">
    <source>
        <dbReference type="EMBL" id="QDU35939.1"/>
    </source>
</evidence>
<accession>A0A517Z0K8</accession>
<keyword evidence="2" id="KW-0812">Transmembrane</keyword>
<name>A0A517Z0K8_9PLAN</name>
<protein>
    <recommendedName>
        <fullName evidence="5">Inner membrane protein</fullName>
    </recommendedName>
</protein>
<gene>
    <name evidence="3" type="ORF">Mal4_02210</name>
</gene>
<dbReference type="RefSeq" id="WP_145366654.1">
    <property type="nucleotide sequence ID" value="NZ_CP036275.1"/>
</dbReference>
<evidence type="ECO:0008006" key="5">
    <source>
        <dbReference type="Google" id="ProtNLM"/>
    </source>
</evidence>
<feature type="transmembrane region" description="Helical" evidence="2">
    <location>
        <begin position="90"/>
        <end position="111"/>
    </location>
</feature>
<sequence length="238" mass="25616">MAAFREHVSVSGLLGLSYGLGTSLLLGFTPVQGALAGWLTAVAGMLPDLDSDRGRPVRELFGILAAVAPLLLVGRVLAWTGMRNDTETVMILLVVMYLAIRYGLAWLVNTFSVHRGMFHSLPAMIIAAEVTYLGYPSELTTVKLLMGGGVAVGFFSHLLLDEMYSVQLNGIRVRFKKSWGTAIKLVGERMMPNVITYALLLTLTYAMLSDAGLIRPKTPQQPAALPHADAGGDTGVLR</sequence>
<evidence type="ECO:0000256" key="1">
    <source>
        <dbReference type="SAM" id="MobiDB-lite"/>
    </source>
</evidence>
<feature type="transmembrane region" description="Helical" evidence="2">
    <location>
        <begin position="194"/>
        <end position="214"/>
    </location>
</feature>
<dbReference type="AlphaFoldDB" id="A0A517Z0K8"/>
<dbReference type="Proteomes" id="UP000320496">
    <property type="component" value="Chromosome"/>
</dbReference>
<keyword evidence="4" id="KW-1185">Reference proteome</keyword>
<dbReference type="OrthoDB" id="5295350at2"/>
<evidence type="ECO:0000313" key="4">
    <source>
        <dbReference type="Proteomes" id="UP000320496"/>
    </source>
</evidence>
<feature type="region of interest" description="Disordered" evidence="1">
    <location>
        <begin position="219"/>
        <end position="238"/>
    </location>
</feature>
<keyword evidence="2" id="KW-1133">Transmembrane helix</keyword>
<dbReference type="EMBL" id="CP036275">
    <property type="protein sequence ID" value="QDU35939.1"/>
    <property type="molecule type" value="Genomic_DNA"/>
</dbReference>